<accession>A0A183DB79</accession>
<evidence type="ECO:0000256" key="1">
    <source>
        <dbReference type="ARBA" id="ARBA00009892"/>
    </source>
</evidence>
<dbReference type="Proteomes" id="UP000271098">
    <property type="component" value="Unassembled WGS sequence"/>
</dbReference>
<dbReference type="PANTHER" id="PTHR11703">
    <property type="entry name" value="DEOXYHYPUSINE SYNTHASE"/>
    <property type="match status" value="1"/>
</dbReference>
<organism evidence="5">
    <name type="scientific">Gongylonema pulchrum</name>
    <dbReference type="NCBI Taxonomy" id="637853"/>
    <lineage>
        <taxon>Eukaryota</taxon>
        <taxon>Metazoa</taxon>
        <taxon>Ecdysozoa</taxon>
        <taxon>Nematoda</taxon>
        <taxon>Chromadorea</taxon>
        <taxon>Rhabditida</taxon>
        <taxon>Spirurina</taxon>
        <taxon>Spiruromorpha</taxon>
        <taxon>Spiruroidea</taxon>
        <taxon>Gongylonematidae</taxon>
        <taxon>Gongylonema</taxon>
    </lineage>
</organism>
<dbReference type="WBParaSite" id="GPUH_0000597801-mRNA-1">
    <property type="protein sequence ID" value="GPUH_0000597801-mRNA-1"/>
    <property type="gene ID" value="GPUH_0000597801"/>
</dbReference>
<keyword evidence="2" id="KW-0520">NAD</keyword>
<dbReference type="InterPro" id="IPR036982">
    <property type="entry name" value="Deoxyhypusine_synthase_sf"/>
</dbReference>
<reference evidence="5" key="1">
    <citation type="submission" date="2016-06" db="UniProtKB">
        <authorList>
            <consortium name="WormBaseParasite"/>
        </authorList>
    </citation>
    <scope>IDENTIFICATION</scope>
</reference>
<dbReference type="InterPro" id="IPR002773">
    <property type="entry name" value="Deoxyhypusine_synthase"/>
</dbReference>
<dbReference type="InterPro" id="IPR029035">
    <property type="entry name" value="DHS-like_NAD/FAD-binding_dom"/>
</dbReference>
<comment type="similarity">
    <text evidence="1">Belongs to the deoxyhypusine synthase family.</text>
</comment>
<reference evidence="3 4" key="2">
    <citation type="submission" date="2018-11" db="EMBL/GenBank/DDBJ databases">
        <authorList>
            <consortium name="Pathogen Informatics"/>
        </authorList>
    </citation>
    <scope>NUCLEOTIDE SEQUENCE [LARGE SCALE GENOMIC DNA]</scope>
</reference>
<proteinExistence type="inferred from homology"/>
<evidence type="ECO:0000313" key="3">
    <source>
        <dbReference type="EMBL" id="VDK52898.1"/>
    </source>
</evidence>
<keyword evidence="4" id="KW-1185">Reference proteome</keyword>
<evidence type="ECO:0000256" key="2">
    <source>
        <dbReference type="ARBA" id="ARBA00023027"/>
    </source>
</evidence>
<dbReference type="Gene3D" id="3.40.910.10">
    <property type="entry name" value="Deoxyhypusine synthase"/>
    <property type="match status" value="1"/>
</dbReference>
<evidence type="ECO:0000313" key="4">
    <source>
        <dbReference type="Proteomes" id="UP000271098"/>
    </source>
</evidence>
<dbReference type="OrthoDB" id="294378at2759"/>
<dbReference type="GO" id="GO:0034038">
    <property type="term" value="F:deoxyhypusine synthase activity"/>
    <property type="evidence" value="ECO:0007669"/>
    <property type="project" value="TreeGrafter"/>
</dbReference>
<name>A0A183DB79_9BILA</name>
<sequence length="114" mass="12164">METGAADVASAQSCVFKKSVPLPAGSIEIKGYDFNEGIDYDSLLNSYLSTGFQASHMAQAVQQINGMLSAREEHFDCGDGADGTFPYPPGKRKNACTIFLGYTSNLVTSGVREV</sequence>
<evidence type="ECO:0000313" key="5">
    <source>
        <dbReference type="WBParaSite" id="GPUH_0000597801-mRNA-1"/>
    </source>
</evidence>
<dbReference type="PANTHER" id="PTHR11703:SF0">
    <property type="entry name" value="DEOXYHYPUSINE SYNTHASE"/>
    <property type="match status" value="1"/>
</dbReference>
<dbReference type="EMBL" id="UYRT01013290">
    <property type="protein sequence ID" value="VDK52898.1"/>
    <property type="molecule type" value="Genomic_DNA"/>
</dbReference>
<dbReference type="Pfam" id="PF01916">
    <property type="entry name" value="DS"/>
    <property type="match status" value="1"/>
</dbReference>
<dbReference type="SUPFAM" id="SSF52467">
    <property type="entry name" value="DHS-like NAD/FAD-binding domain"/>
    <property type="match status" value="1"/>
</dbReference>
<dbReference type="AlphaFoldDB" id="A0A183DB79"/>
<protein>
    <submittedName>
        <fullName evidence="5">Deoxyhypusine synthase</fullName>
    </submittedName>
</protein>
<dbReference type="GO" id="GO:0005737">
    <property type="term" value="C:cytoplasm"/>
    <property type="evidence" value="ECO:0007669"/>
    <property type="project" value="TreeGrafter"/>
</dbReference>
<gene>
    <name evidence="3" type="ORF">GPUH_LOCUS5970</name>
</gene>